<dbReference type="OrthoDB" id="1491023at2"/>
<dbReference type="InterPro" id="IPR013783">
    <property type="entry name" value="Ig-like_fold"/>
</dbReference>
<dbReference type="HOGENOM" id="CLU_661971_0_0_7"/>
<sequence length="415" mass="46180">MRPRIVLMLLLLFVFSAAGTYATEGHTVTVVKPLTLHPRVSKNNPYSVVIPLDLKYTGRISLAMDVSRLGKGKITGVMNGPFRFLLLDPEYKNHSKPGKINKSFMLKNMRFGDQKKARLEYFIDDPELERLNGKYELMISNFTDGTFKGDYQLSYPGSREEAAKNRNTPFGKYPDLRITDMTLDKKNNVVITLVNSGREGVPAKAWKVEGRAAETLGLLVDGKFWGGAGLKIFDPEKKLRKVGEPVSFVMNYRVSKKTRLTARISGGVRERSKDNNELTKVLDPGQGRNNDLAVSALALDAENHIVVTVENTGTDRLDPMFWKATKKNACSLSLKINGKPWGGATLAAIDPDRKLRRPGGTASYTCGYTVKKKTRVSAVIDSLSNFTETDERNNKRTEVLDPAPVMLKPAPLLKQ</sequence>
<evidence type="ECO:0008006" key="4">
    <source>
        <dbReference type="Google" id="ProtNLM"/>
    </source>
</evidence>
<evidence type="ECO:0000256" key="1">
    <source>
        <dbReference type="SAM" id="SignalP"/>
    </source>
</evidence>
<dbReference type="Gene3D" id="2.60.40.10">
    <property type="entry name" value="Immunoglobulins"/>
    <property type="match status" value="1"/>
</dbReference>
<dbReference type="Proteomes" id="UP000002534">
    <property type="component" value="Chromosome"/>
</dbReference>
<dbReference type="RefSeq" id="WP_011342824.1">
    <property type="nucleotide sequence ID" value="NC_007498.2"/>
</dbReference>
<keyword evidence="1" id="KW-0732">Signal</keyword>
<dbReference type="eggNOG" id="COG1572">
    <property type="taxonomic scope" value="Bacteria"/>
</dbReference>
<accession>Q3A038</accession>
<dbReference type="EMBL" id="CP000142">
    <property type="protein sequence ID" value="ABA90269.1"/>
    <property type="molecule type" value="Genomic_DNA"/>
</dbReference>
<gene>
    <name evidence="2" type="ordered locus">Pcar_3034</name>
</gene>
<organism evidence="2 3">
    <name type="scientific">Syntrophotalea carbinolica (strain DSM 2380 / NBRC 103641 / GraBd1)</name>
    <name type="common">Pelobacter carbinolicus</name>
    <dbReference type="NCBI Taxonomy" id="338963"/>
    <lineage>
        <taxon>Bacteria</taxon>
        <taxon>Pseudomonadati</taxon>
        <taxon>Thermodesulfobacteriota</taxon>
        <taxon>Desulfuromonadia</taxon>
        <taxon>Desulfuromonadales</taxon>
        <taxon>Syntrophotaleaceae</taxon>
        <taxon>Syntrophotalea</taxon>
    </lineage>
</organism>
<reference evidence="3" key="1">
    <citation type="submission" date="2005-10" db="EMBL/GenBank/DDBJ databases">
        <title>Complete sequence of Pelobacter carbinolicus DSM 2380.</title>
        <authorList>
            <person name="Copeland A."/>
            <person name="Lucas S."/>
            <person name="Lapidus A."/>
            <person name="Barry K."/>
            <person name="Detter J.C."/>
            <person name="Glavina T."/>
            <person name="Hammon N."/>
            <person name="Israni S."/>
            <person name="Pitluck S."/>
            <person name="Chertkov O."/>
            <person name="Schmutz J."/>
            <person name="Larimer F."/>
            <person name="Land M."/>
            <person name="Kyrpides N."/>
            <person name="Ivanova N."/>
            <person name="Richardson P."/>
        </authorList>
    </citation>
    <scope>NUCLEOTIDE SEQUENCE [LARGE SCALE GENOMIC DNA]</scope>
    <source>
        <strain evidence="3">DSM 2380 / NBRC 103641 / GraBd1</strain>
    </source>
</reference>
<evidence type="ECO:0000313" key="2">
    <source>
        <dbReference type="EMBL" id="ABA90269.1"/>
    </source>
</evidence>
<keyword evidence="3" id="KW-1185">Reference proteome</keyword>
<evidence type="ECO:0000313" key="3">
    <source>
        <dbReference type="Proteomes" id="UP000002534"/>
    </source>
</evidence>
<protein>
    <recommendedName>
        <fullName evidence="4">CARDB domain-containing protein</fullName>
    </recommendedName>
</protein>
<feature type="chain" id="PRO_5004223550" description="CARDB domain-containing protein" evidence="1">
    <location>
        <begin position="23"/>
        <end position="415"/>
    </location>
</feature>
<proteinExistence type="predicted"/>
<name>Q3A038_SYNC1</name>
<dbReference type="AlphaFoldDB" id="Q3A038"/>
<reference evidence="2 3" key="2">
    <citation type="journal article" date="2012" name="BMC Genomics">
        <title>The genome of Pelobacter carbinolicus reveals surprising metabolic capabilities and physiological features.</title>
        <authorList>
            <person name="Aklujkar M."/>
            <person name="Haveman S.A."/>
            <person name="Didonato R.Jr."/>
            <person name="Chertkov O."/>
            <person name="Han C.S."/>
            <person name="Land M.L."/>
            <person name="Brown P."/>
            <person name="Lovley D.R."/>
        </authorList>
    </citation>
    <scope>NUCLEOTIDE SEQUENCE [LARGE SCALE GENOMIC DNA]</scope>
    <source>
        <strain evidence="3">DSM 2380 / NBRC 103641 / GraBd1</strain>
    </source>
</reference>
<feature type="signal peptide" evidence="1">
    <location>
        <begin position="1"/>
        <end position="22"/>
    </location>
</feature>
<dbReference type="KEGG" id="pca:Pcar_3034"/>